<reference evidence="4" key="1">
    <citation type="submission" date="2023-07" db="EMBL/GenBank/DDBJ databases">
        <authorList>
            <consortium name="AG Swart"/>
            <person name="Singh M."/>
            <person name="Singh A."/>
            <person name="Seah K."/>
            <person name="Emmerich C."/>
        </authorList>
    </citation>
    <scope>NUCLEOTIDE SEQUENCE</scope>
    <source>
        <strain evidence="4">DP1</strain>
    </source>
</reference>
<gene>
    <name evidence="4" type="ORF">ECRASSUSDP1_LOCUS16943</name>
</gene>
<dbReference type="InterPro" id="IPR001841">
    <property type="entry name" value="Znf_RING"/>
</dbReference>
<dbReference type="Gene3D" id="3.30.40.10">
    <property type="entry name" value="Zinc/RING finger domain, C3HC4 (zinc finger)"/>
    <property type="match status" value="1"/>
</dbReference>
<protein>
    <recommendedName>
        <fullName evidence="3">RING-type domain-containing protein</fullName>
    </recommendedName>
</protein>
<evidence type="ECO:0000256" key="1">
    <source>
        <dbReference type="PROSITE-ProRule" id="PRU00175"/>
    </source>
</evidence>
<feature type="domain" description="RING-type" evidence="3">
    <location>
        <begin position="275"/>
        <end position="320"/>
    </location>
</feature>
<sequence length="333" mass="39120">MWVKQLMDEFYNWLWYRKAYTTCGQIQNFFKFILFTLLSVIIFVLISFAGSEGLTNQGVWLLKSLRIIVAIDICFFFIRFTHLCSSLRELNFIIFLHCLIHLTILANVLLELVLTTNLTFEEAMSKKDTIIFKIVYIIAIIRCFYYAALVIFYILCSPCIIQNILEKRRQREDLLLAIRRSRNNSLFLQEGQVIGLPLLVDNRRGQPIPERIPEEEFLPYDPVPQNNNAPRASFHNRLLNIMGQEDIEPIERNTLDLLKRVKYFTDRDNLAGVECSICLQPLSDFQDEQLIYLPCSRKHIFHSNCIIDWLKRDRNCPLCRVGVNSDLLKYSGY</sequence>
<dbReference type="AlphaFoldDB" id="A0AAD1XN49"/>
<dbReference type="EMBL" id="CAMPGE010017069">
    <property type="protein sequence ID" value="CAI2375580.1"/>
    <property type="molecule type" value="Genomic_DNA"/>
</dbReference>
<proteinExistence type="predicted"/>
<dbReference type="Pfam" id="PF13639">
    <property type="entry name" value="zf-RING_2"/>
    <property type="match status" value="1"/>
</dbReference>
<evidence type="ECO:0000313" key="4">
    <source>
        <dbReference type="EMBL" id="CAI2375580.1"/>
    </source>
</evidence>
<keyword evidence="5" id="KW-1185">Reference proteome</keyword>
<dbReference type="PANTHER" id="PTHR45676">
    <property type="entry name" value="RING-H2 FINGER PROTEIN ATL51-RELATED"/>
    <property type="match status" value="1"/>
</dbReference>
<dbReference type="GO" id="GO:0008270">
    <property type="term" value="F:zinc ion binding"/>
    <property type="evidence" value="ECO:0007669"/>
    <property type="project" value="UniProtKB-KW"/>
</dbReference>
<dbReference type="GO" id="GO:0016567">
    <property type="term" value="P:protein ubiquitination"/>
    <property type="evidence" value="ECO:0007669"/>
    <property type="project" value="TreeGrafter"/>
</dbReference>
<keyword evidence="1" id="KW-0863">Zinc-finger</keyword>
<keyword evidence="1" id="KW-0862">Zinc</keyword>
<evidence type="ECO:0000256" key="2">
    <source>
        <dbReference type="SAM" id="Phobius"/>
    </source>
</evidence>
<keyword evidence="2" id="KW-0472">Membrane</keyword>
<name>A0AAD1XN49_EUPCR</name>
<organism evidence="4 5">
    <name type="scientific">Euplotes crassus</name>
    <dbReference type="NCBI Taxonomy" id="5936"/>
    <lineage>
        <taxon>Eukaryota</taxon>
        <taxon>Sar</taxon>
        <taxon>Alveolata</taxon>
        <taxon>Ciliophora</taxon>
        <taxon>Intramacronucleata</taxon>
        <taxon>Spirotrichea</taxon>
        <taxon>Hypotrichia</taxon>
        <taxon>Euplotida</taxon>
        <taxon>Euplotidae</taxon>
        <taxon>Moneuplotes</taxon>
    </lineage>
</organism>
<feature type="transmembrane region" description="Helical" evidence="2">
    <location>
        <begin position="60"/>
        <end position="78"/>
    </location>
</feature>
<keyword evidence="2" id="KW-1133">Transmembrane helix</keyword>
<keyword evidence="2" id="KW-0812">Transmembrane</keyword>
<feature type="transmembrane region" description="Helical" evidence="2">
    <location>
        <begin position="29"/>
        <end position="48"/>
    </location>
</feature>
<feature type="transmembrane region" description="Helical" evidence="2">
    <location>
        <begin position="130"/>
        <end position="161"/>
    </location>
</feature>
<evidence type="ECO:0000259" key="3">
    <source>
        <dbReference type="PROSITE" id="PS50089"/>
    </source>
</evidence>
<feature type="transmembrane region" description="Helical" evidence="2">
    <location>
        <begin position="90"/>
        <end position="110"/>
    </location>
</feature>
<comment type="caution">
    <text evidence="4">The sequence shown here is derived from an EMBL/GenBank/DDBJ whole genome shotgun (WGS) entry which is preliminary data.</text>
</comment>
<dbReference type="PANTHER" id="PTHR45676:SF159">
    <property type="entry name" value="RING-H2 FINGER PROTEIN ATL51"/>
    <property type="match status" value="1"/>
</dbReference>
<dbReference type="Proteomes" id="UP001295684">
    <property type="component" value="Unassembled WGS sequence"/>
</dbReference>
<evidence type="ECO:0000313" key="5">
    <source>
        <dbReference type="Proteomes" id="UP001295684"/>
    </source>
</evidence>
<keyword evidence="1" id="KW-0479">Metal-binding</keyword>
<dbReference type="PROSITE" id="PS50089">
    <property type="entry name" value="ZF_RING_2"/>
    <property type="match status" value="1"/>
</dbReference>
<dbReference type="SUPFAM" id="SSF57850">
    <property type="entry name" value="RING/U-box"/>
    <property type="match status" value="1"/>
</dbReference>
<accession>A0AAD1XN49</accession>
<dbReference type="InterPro" id="IPR013083">
    <property type="entry name" value="Znf_RING/FYVE/PHD"/>
</dbReference>
<dbReference type="SMART" id="SM00184">
    <property type="entry name" value="RING"/>
    <property type="match status" value="1"/>
</dbReference>